<comment type="similarity">
    <text evidence="3 11">Belongs to the binding-protein-dependent transport system permease family. CysTW subfamily.</text>
</comment>
<evidence type="ECO:0000256" key="11">
    <source>
        <dbReference type="RuleBase" id="RU365097"/>
    </source>
</evidence>
<dbReference type="CDD" id="cd06261">
    <property type="entry name" value="TM_PBP2"/>
    <property type="match status" value="1"/>
</dbReference>
<comment type="function">
    <text evidence="1 11">Part of the binding-protein-dependent transport system for molybdenum; probably responsible for the translocation of the substrate across the membrane.</text>
</comment>
<dbReference type="InterPro" id="IPR035906">
    <property type="entry name" value="MetI-like_sf"/>
</dbReference>
<evidence type="ECO:0000256" key="9">
    <source>
        <dbReference type="ARBA" id="ARBA00023136"/>
    </source>
</evidence>
<dbReference type="PANTHER" id="PTHR30183:SF8">
    <property type="entry name" value="MOLYBDENUM TRANSPORT SYSTEM PERMEASE"/>
    <property type="match status" value="1"/>
</dbReference>
<dbReference type="InterPro" id="IPR000515">
    <property type="entry name" value="MetI-like"/>
</dbReference>
<dbReference type="InterPro" id="IPR011867">
    <property type="entry name" value="ModB_ABC"/>
</dbReference>
<dbReference type="AlphaFoldDB" id="A0A2X0SLX0"/>
<organism evidence="13">
    <name type="scientific">Candidatus Nitrotoga fabula</name>
    <dbReference type="NCBI Taxonomy" id="2182327"/>
    <lineage>
        <taxon>Bacteria</taxon>
        <taxon>Pseudomonadati</taxon>
        <taxon>Pseudomonadota</taxon>
        <taxon>Betaproteobacteria</taxon>
        <taxon>Nitrosomonadales</taxon>
        <taxon>Gallionellaceae</taxon>
        <taxon>Candidatus Nitrotoga</taxon>
    </lineage>
</organism>
<proteinExistence type="inferred from homology"/>
<feature type="transmembrane region" description="Helical" evidence="10">
    <location>
        <begin position="95"/>
        <end position="115"/>
    </location>
</feature>
<evidence type="ECO:0000256" key="4">
    <source>
        <dbReference type="ARBA" id="ARBA00022448"/>
    </source>
</evidence>
<dbReference type="GO" id="GO:0015098">
    <property type="term" value="F:molybdate ion transmembrane transporter activity"/>
    <property type="evidence" value="ECO:0007669"/>
    <property type="project" value="UniProtKB-UniRule"/>
</dbReference>
<feature type="transmembrane region" description="Helical" evidence="10">
    <location>
        <begin position="56"/>
        <end position="75"/>
    </location>
</feature>
<feature type="transmembrane region" description="Helical" evidence="10">
    <location>
        <begin position="201"/>
        <end position="225"/>
    </location>
</feature>
<evidence type="ECO:0000256" key="10">
    <source>
        <dbReference type="RuleBase" id="RU363032"/>
    </source>
</evidence>
<evidence type="ECO:0000256" key="2">
    <source>
        <dbReference type="ARBA" id="ARBA00004651"/>
    </source>
</evidence>
<name>A0A2X0SLX0_9PROT</name>
<feature type="transmembrane region" description="Helical" evidence="10">
    <location>
        <begin position="156"/>
        <end position="181"/>
    </location>
</feature>
<dbReference type="EMBL" id="LS423452">
    <property type="protein sequence ID" value="SPS06826.1"/>
    <property type="molecule type" value="Genomic_DNA"/>
</dbReference>
<evidence type="ECO:0000256" key="3">
    <source>
        <dbReference type="ARBA" id="ARBA00007069"/>
    </source>
</evidence>
<keyword evidence="4 10" id="KW-0813">Transport</keyword>
<feature type="domain" description="ABC transmembrane type-1" evidence="12">
    <location>
        <begin position="18"/>
        <end position="222"/>
    </location>
</feature>
<protein>
    <recommendedName>
        <fullName evidence="11">Molybdenum transport system permease</fullName>
    </recommendedName>
</protein>
<sequence length="234" mass="25343">MESIGQNFGLTAEDWTALALTFRLCLYTTIILMIFATPLAWWLANGRSLSRTAVQAVVALPLVLPPTVLGFYLLIALGPRGIIGGTMETLGFQHFAFTFEGILIGSVIYSMPFAVQPLEHAFSSLGKRPVEVAASLGAGAMDRLFSVIIPMARRGFVVAITLTFAHTMGEFGVVLMVGGNIPGVTHVLSTTIYGYTESMQYAAAGRLSLLLLIGAFVVLFLVYWLNRSFEMARP</sequence>
<gene>
    <name evidence="13" type="primary">modB</name>
    <name evidence="13" type="ORF">NITFAB_2423</name>
</gene>
<reference evidence="13" key="1">
    <citation type="submission" date="2018-05" db="EMBL/GenBank/DDBJ databases">
        <authorList>
            <person name="Lanie J.A."/>
            <person name="Ng W.-L."/>
            <person name="Kazmierczak K.M."/>
            <person name="Andrzejewski T.M."/>
            <person name="Davidsen T.M."/>
            <person name="Wayne K.J."/>
            <person name="Tettelin H."/>
            <person name="Glass J.I."/>
            <person name="Rusch D."/>
            <person name="Podicherti R."/>
            <person name="Tsui H.-C.T."/>
            <person name="Winkler M.E."/>
        </authorList>
    </citation>
    <scope>NUCLEOTIDE SEQUENCE</scope>
    <source>
        <strain evidence="13">KNB</strain>
    </source>
</reference>
<keyword evidence="9 10" id="KW-0472">Membrane</keyword>
<dbReference type="PROSITE" id="PS50928">
    <property type="entry name" value="ABC_TM1"/>
    <property type="match status" value="1"/>
</dbReference>
<accession>A0A2X0SLX0</accession>
<dbReference type="SUPFAM" id="SSF161098">
    <property type="entry name" value="MetI-like"/>
    <property type="match status" value="1"/>
</dbReference>
<dbReference type="Gene3D" id="1.10.3720.10">
    <property type="entry name" value="MetI-like"/>
    <property type="match status" value="1"/>
</dbReference>
<evidence type="ECO:0000313" key="13">
    <source>
        <dbReference type="EMBL" id="SPS06826.1"/>
    </source>
</evidence>
<evidence type="ECO:0000259" key="12">
    <source>
        <dbReference type="PROSITE" id="PS50928"/>
    </source>
</evidence>
<keyword evidence="7 10" id="KW-0812">Transmembrane</keyword>
<keyword evidence="6 11" id="KW-0500">Molybdenum</keyword>
<evidence type="ECO:0000256" key="8">
    <source>
        <dbReference type="ARBA" id="ARBA00022989"/>
    </source>
</evidence>
<dbReference type="PANTHER" id="PTHR30183">
    <property type="entry name" value="MOLYBDENUM TRANSPORT SYSTEM PERMEASE PROTEIN MODB"/>
    <property type="match status" value="1"/>
</dbReference>
<keyword evidence="11" id="KW-0997">Cell inner membrane</keyword>
<dbReference type="Pfam" id="PF00528">
    <property type="entry name" value="BPD_transp_1"/>
    <property type="match status" value="1"/>
</dbReference>
<evidence type="ECO:0000256" key="6">
    <source>
        <dbReference type="ARBA" id="ARBA00022505"/>
    </source>
</evidence>
<evidence type="ECO:0000256" key="7">
    <source>
        <dbReference type="ARBA" id="ARBA00022692"/>
    </source>
</evidence>
<feature type="transmembrane region" description="Helical" evidence="10">
    <location>
        <begin position="20"/>
        <end position="44"/>
    </location>
</feature>
<keyword evidence="5" id="KW-1003">Cell membrane</keyword>
<comment type="subcellular location">
    <subcellularLocation>
        <location evidence="11">Cell inner membrane</location>
        <topology evidence="11">Multi-pass membrane protein</topology>
    </subcellularLocation>
    <subcellularLocation>
        <location evidence="2 10">Cell membrane</location>
        <topology evidence="2 10">Multi-pass membrane protein</topology>
    </subcellularLocation>
</comment>
<dbReference type="GO" id="GO:0005886">
    <property type="term" value="C:plasma membrane"/>
    <property type="evidence" value="ECO:0007669"/>
    <property type="project" value="UniProtKB-SubCell"/>
</dbReference>
<dbReference type="NCBIfam" id="TIGR02141">
    <property type="entry name" value="modB_ABC"/>
    <property type="match status" value="1"/>
</dbReference>
<keyword evidence="8 10" id="KW-1133">Transmembrane helix</keyword>
<evidence type="ECO:0000256" key="5">
    <source>
        <dbReference type="ARBA" id="ARBA00022475"/>
    </source>
</evidence>
<evidence type="ECO:0000256" key="1">
    <source>
        <dbReference type="ARBA" id="ARBA00002949"/>
    </source>
</evidence>